<dbReference type="PANTHER" id="PTHR30371">
    <property type="entry name" value="SEC-INDEPENDENT PROTEIN TRANSLOCASE PROTEIN TATC"/>
    <property type="match status" value="1"/>
</dbReference>
<keyword evidence="7" id="KW-1185">Reference proteome</keyword>
<keyword evidence="4 5" id="KW-0472">Membrane</keyword>
<proteinExistence type="inferred from homology"/>
<keyword evidence="5" id="KW-1003">Cell membrane</keyword>
<dbReference type="RefSeq" id="WP_164730920.1">
    <property type="nucleotide sequence ID" value="NZ_CP016379.1"/>
</dbReference>
<dbReference type="InterPro" id="IPR002033">
    <property type="entry name" value="TatC"/>
</dbReference>
<feature type="transmembrane region" description="Helical" evidence="5">
    <location>
        <begin position="72"/>
        <end position="94"/>
    </location>
</feature>
<comment type="subunit">
    <text evidence="5">Forms a complex with TatA.</text>
</comment>
<feature type="transmembrane region" description="Helical" evidence="5">
    <location>
        <begin position="22"/>
        <end position="41"/>
    </location>
</feature>
<dbReference type="HAMAP" id="MF_00902">
    <property type="entry name" value="TatC"/>
    <property type="match status" value="1"/>
</dbReference>
<evidence type="ECO:0000256" key="2">
    <source>
        <dbReference type="ARBA" id="ARBA00022692"/>
    </source>
</evidence>
<dbReference type="Pfam" id="PF00902">
    <property type="entry name" value="TatC"/>
    <property type="match status" value="1"/>
</dbReference>
<keyword evidence="5" id="KW-0811">Translocation</keyword>
<evidence type="ECO:0000313" key="6">
    <source>
        <dbReference type="EMBL" id="AZR72942.1"/>
    </source>
</evidence>
<feature type="transmembrane region" description="Helical" evidence="5">
    <location>
        <begin position="103"/>
        <end position="132"/>
    </location>
</feature>
<sequence length="248" mass="28344">MTKSRYDQKMTLVEHLTDLRKCIIKAILGWLVGIVLIFLYADRVYYYMTEPLGVTNLVYISPIEGFLTYLKIAIYGGLMLASPVIIYQLFRFVLPGLYQHERVILFTLIPTAFLLMVVGISFGYFVVLPFALKYLLNFSSLNVQPMLSMQKYIGFVTTSLMILGIVFEMPLVVIGLTKLGVVTPKFLRKHRKYAIVLSVAVGAILTPPDVITQVMMAGPLLFLYEISIWLSYLFWSKKQRKKEKTVSN</sequence>
<keyword evidence="5" id="KW-0653">Protein transport</keyword>
<organism evidence="6 7">
    <name type="scientific">Anoxybacter fermentans</name>
    <dbReference type="NCBI Taxonomy" id="1323375"/>
    <lineage>
        <taxon>Bacteria</taxon>
        <taxon>Bacillati</taxon>
        <taxon>Bacillota</taxon>
        <taxon>Clostridia</taxon>
        <taxon>Halanaerobiales</taxon>
        <taxon>Anoxybacter</taxon>
    </lineage>
</organism>
<dbReference type="EMBL" id="CP016379">
    <property type="protein sequence ID" value="AZR72942.1"/>
    <property type="molecule type" value="Genomic_DNA"/>
</dbReference>
<comment type="subcellular location">
    <subcellularLocation>
        <location evidence="5">Cell membrane</location>
        <topology evidence="5">Multi-pass membrane protein</topology>
    </subcellularLocation>
    <subcellularLocation>
        <location evidence="1">Membrane</location>
        <topology evidence="1">Multi-pass membrane protein</topology>
    </subcellularLocation>
</comment>
<reference evidence="6 7" key="1">
    <citation type="submission" date="2016-07" db="EMBL/GenBank/DDBJ databases">
        <title>Genome and transcriptome analysis of iron-reducing fermentative bacteria Anoxybacter fermentans.</title>
        <authorList>
            <person name="Zeng X."/>
            <person name="Shao Z."/>
        </authorList>
    </citation>
    <scope>NUCLEOTIDE SEQUENCE [LARGE SCALE GENOMIC DNA]</scope>
    <source>
        <strain evidence="6 7">DY22613</strain>
    </source>
</reference>
<feature type="transmembrane region" description="Helical" evidence="5">
    <location>
        <begin position="193"/>
        <end position="211"/>
    </location>
</feature>
<evidence type="ECO:0000256" key="1">
    <source>
        <dbReference type="ARBA" id="ARBA00004141"/>
    </source>
</evidence>
<name>A0A3S9SXH0_9FIRM</name>
<feature type="transmembrane region" description="Helical" evidence="5">
    <location>
        <begin position="152"/>
        <end position="181"/>
    </location>
</feature>
<accession>A0A3S9SXH0</accession>
<dbReference type="PROSITE" id="PS01218">
    <property type="entry name" value="TATC"/>
    <property type="match status" value="1"/>
</dbReference>
<dbReference type="PRINTS" id="PR01840">
    <property type="entry name" value="TATCFAMILY"/>
</dbReference>
<evidence type="ECO:0000313" key="7">
    <source>
        <dbReference type="Proteomes" id="UP000267250"/>
    </source>
</evidence>
<dbReference type="NCBIfam" id="TIGR00945">
    <property type="entry name" value="tatC"/>
    <property type="match status" value="1"/>
</dbReference>
<evidence type="ECO:0000256" key="4">
    <source>
        <dbReference type="ARBA" id="ARBA00023136"/>
    </source>
</evidence>
<comment type="function">
    <text evidence="5">Part of the twin-arginine translocation (Tat) system that transports large folded proteins containing a characteristic twin-arginine motif in their signal peptide across membranes.</text>
</comment>
<comment type="similarity">
    <text evidence="5">Belongs to the TatC family.</text>
</comment>
<dbReference type="KEGG" id="aft:BBF96_05765"/>
<feature type="transmembrane region" description="Helical" evidence="5">
    <location>
        <begin position="217"/>
        <end position="235"/>
    </location>
</feature>
<gene>
    <name evidence="5" type="primary">tatC</name>
    <name evidence="6" type="ORF">BBF96_05765</name>
</gene>
<protein>
    <recommendedName>
        <fullName evidence="5">Sec-independent protein translocase protein TatC</fullName>
    </recommendedName>
</protein>
<keyword evidence="3 5" id="KW-1133">Transmembrane helix</keyword>
<dbReference type="PANTHER" id="PTHR30371:SF0">
    <property type="entry name" value="SEC-INDEPENDENT PROTEIN TRANSLOCASE PROTEIN TATC, CHLOROPLASTIC-RELATED"/>
    <property type="match status" value="1"/>
</dbReference>
<dbReference type="GO" id="GO:0009977">
    <property type="term" value="F:proton motive force dependent protein transmembrane transporter activity"/>
    <property type="evidence" value="ECO:0007669"/>
    <property type="project" value="TreeGrafter"/>
</dbReference>
<keyword evidence="2 5" id="KW-0812">Transmembrane</keyword>
<dbReference type="GO" id="GO:0033281">
    <property type="term" value="C:TAT protein transport complex"/>
    <property type="evidence" value="ECO:0007669"/>
    <property type="project" value="UniProtKB-UniRule"/>
</dbReference>
<keyword evidence="5" id="KW-0813">Transport</keyword>
<dbReference type="GO" id="GO:0043953">
    <property type="term" value="P:protein transport by the Tat complex"/>
    <property type="evidence" value="ECO:0007669"/>
    <property type="project" value="UniProtKB-UniRule"/>
</dbReference>
<dbReference type="Proteomes" id="UP000267250">
    <property type="component" value="Chromosome"/>
</dbReference>
<dbReference type="InterPro" id="IPR019820">
    <property type="entry name" value="Sec-indep_translocase_CS"/>
</dbReference>
<evidence type="ECO:0000256" key="5">
    <source>
        <dbReference type="HAMAP-Rule" id="MF_00902"/>
    </source>
</evidence>
<dbReference type="GO" id="GO:0065002">
    <property type="term" value="P:intracellular protein transmembrane transport"/>
    <property type="evidence" value="ECO:0007669"/>
    <property type="project" value="TreeGrafter"/>
</dbReference>
<evidence type="ECO:0000256" key="3">
    <source>
        <dbReference type="ARBA" id="ARBA00022989"/>
    </source>
</evidence>
<dbReference type="AlphaFoldDB" id="A0A3S9SXH0"/>